<keyword evidence="1" id="KW-1133">Transmembrane helix</keyword>
<protein>
    <submittedName>
        <fullName evidence="2">Uncharacterized protein</fullName>
    </submittedName>
</protein>
<organism evidence="2 3">
    <name type="scientific">Brachionus plicatilis</name>
    <name type="common">Marine rotifer</name>
    <name type="synonym">Brachionus muelleri</name>
    <dbReference type="NCBI Taxonomy" id="10195"/>
    <lineage>
        <taxon>Eukaryota</taxon>
        <taxon>Metazoa</taxon>
        <taxon>Spiralia</taxon>
        <taxon>Gnathifera</taxon>
        <taxon>Rotifera</taxon>
        <taxon>Eurotatoria</taxon>
        <taxon>Monogononta</taxon>
        <taxon>Pseudotrocha</taxon>
        <taxon>Ploima</taxon>
        <taxon>Brachionidae</taxon>
        <taxon>Brachionus</taxon>
    </lineage>
</organism>
<feature type="transmembrane region" description="Helical" evidence="1">
    <location>
        <begin position="22"/>
        <end position="45"/>
    </location>
</feature>
<proteinExistence type="predicted"/>
<reference evidence="2 3" key="1">
    <citation type="journal article" date="2018" name="Sci. Rep.">
        <title>Genomic signatures of local adaptation to the degree of environmental predictability in rotifers.</title>
        <authorList>
            <person name="Franch-Gras L."/>
            <person name="Hahn C."/>
            <person name="Garcia-Roger E.M."/>
            <person name="Carmona M.J."/>
            <person name="Serra M."/>
            <person name="Gomez A."/>
        </authorList>
    </citation>
    <scope>NUCLEOTIDE SEQUENCE [LARGE SCALE GENOMIC DNA]</scope>
    <source>
        <strain evidence="2">HYR1</strain>
    </source>
</reference>
<accession>A0A3M7P477</accession>
<keyword evidence="1" id="KW-0472">Membrane</keyword>
<gene>
    <name evidence="2" type="ORF">BpHYR1_028391</name>
</gene>
<keyword evidence="1" id="KW-0812">Transmembrane</keyword>
<dbReference type="EMBL" id="REGN01013722">
    <property type="protein sequence ID" value="RMZ93547.1"/>
    <property type="molecule type" value="Genomic_DNA"/>
</dbReference>
<dbReference type="AlphaFoldDB" id="A0A3M7P477"/>
<evidence type="ECO:0000313" key="3">
    <source>
        <dbReference type="Proteomes" id="UP000276133"/>
    </source>
</evidence>
<keyword evidence="3" id="KW-1185">Reference proteome</keyword>
<evidence type="ECO:0000313" key="2">
    <source>
        <dbReference type="EMBL" id="RMZ93547.1"/>
    </source>
</evidence>
<evidence type="ECO:0000256" key="1">
    <source>
        <dbReference type="SAM" id="Phobius"/>
    </source>
</evidence>
<name>A0A3M7P477_BRAPC</name>
<sequence>MNEHNLSLNFTVNENSKELSKLLVVSNSLALLSVLIDNFCILIVIKSKKKLALNESWILISLTF</sequence>
<dbReference type="Proteomes" id="UP000276133">
    <property type="component" value="Unassembled WGS sequence"/>
</dbReference>
<comment type="caution">
    <text evidence="2">The sequence shown here is derived from an EMBL/GenBank/DDBJ whole genome shotgun (WGS) entry which is preliminary data.</text>
</comment>